<evidence type="ECO:0000256" key="1">
    <source>
        <dbReference type="SAM" id="MobiDB-lite"/>
    </source>
</evidence>
<dbReference type="EMBL" id="LT670818">
    <property type="protein sequence ID" value="SHG53523.1"/>
    <property type="molecule type" value="Genomic_DNA"/>
</dbReference>
<evidence type="ECO:0000313" key="3">
    <source>
        <dbReference type="Proteomes" id="UP000190675"/>
    </source>
</evidence>
<name>A0A1M5KMW2_9BRAD</name>
<dbReference type="Proteomes" id="UP000190675">
    <property type="component" value="Chromosome I"/>
</dbReference>
<accession>A0A1M5KMW2</accession>
<evidence type="ECO:0000313" key="2">
    <source>
        <dbReference type="EMBL" id="SHG53523.1"/>
    </source>
</evidence>
<proteinExistence type="predicted"/>
<reference evidence="2 3" key="1">
    <citation type="submission" date="2016-11" db="EMBL/GenBank/DDBJ databases">
        <authorList>
            <person name="Jaros S."/>
            <person name="Januszkiewicz K."/>
            <person name="Wedrychowicz H."/>
        </authorList>
    </citation>
    <scope>NUCLEOTIDE SEQUENCE [LARGE SCALE GENOMIC DNA]</scope>
    <source>
        <strain evidence="2 3">GAS242</strain>
    </source>
</reference>
<protein>
    <submittedName>
        <fullName evidence="2">Uncharacterized protein</fullName>
    </submittedName>
</protein>
<sequence>MKKPRTPAPKDVIRKPRDTRALCFQYAELLDLRKAVEDAESKGTSRAKRSPDQPSRLIKPLIN</sequence>
<dbReference type="AlphaFoldDB" id="A0A1M5KMW2"/>
<organism evidence="2 3">
    <name type="scientific">Bradyrhizobium erythrophlei</name>
    <dbReference type="NCBI Taxonomy" id="1437360"/>
    <lineage>
        <taxon>Bacteria</taxon>
        <taxon>Pseudomonadati</taxon>
        <taxon>Pseudomonadota</taxon>
        <taxon>Alphaproteobacteria</taxon>
        <taxon>Hyphomicrobiales</taxon>
        <taxon>Nitrobacteraceae</taxon>
        <taxon>Bradyrhizobium</taxon>
    </lineage>
</organism>
<feature type="region of interest" description="Disordered" evidence="1">
    <location>
        <begin position="38"/>
        <end position="63"/>
    </location>
</feature>
<gene>
    <name evidence="2" type="ORF">SAMN05444169_2929</name>
</gene>